<organism evidence="4 5">
    <name type="scientific">Mucilaginibacter paludis DSM 18603</name>
    <dbReference type="NCBI Taxonomy" id="714943"/>
    <lineage>
        <taxon>Bacteria</taxon>
        <taxon>Pseudomonadati</taxon>
        <taxon>Bacteroidota</taxon>
        <taxon>Sphingobacteriia</taxon>
        <taxon>Sphingobacteriales</taxon>
        <taxon>Sphingobacteriaceae</taxon>
        <taxon>Mucilaginibacter</taxon>
    </lineage>
</organism>
<comment type="similarity">
    <text evidence="3">Belongs to the glycosyl hydrolase 130 family.</text>
</comment>
<sequence>MDELQMHRIGIIMRPEPGNEMEVEGVLNPAAIRGPDGDLYLFPRLVAKGNYSRIGIAKVIFDEKGEPVGIKRLGIVLEPEAEYEKRPEGGGCEDPRITYFEPIQQYIMTYTAFSSKGPRVALAISKDLLHWERLGLADFADYKLITFNDVYNKDACIFPRSMTSPHGDTSMVMLHRPLFPGTTPEDIMCDPQDRRIRDHHECIWISYSDLMLNGTKAEHLQEFESNSPLALPEAAWEKIKIGAGTPPVMSQHGWLMVYHGVHQTLPVNNEPHHLVYSAGLMILDKDHPDKIRYRSTSPVLKPELLEERVGIVQSVVFPTGIDRRDDLGTPNRFDIYYGMADNCIGVARLDIPDNITLF</sequence>
<dbReference type="HOGENOM" id="CLU_046648_0_0_10"/>
<dbReference type="OrthoDB" id="9775877at2"/>
<dbReference type="Proteomes" id="UP000002774">
    <property type="component" value="Chromosome"/>
</dbReference>
<keyword evidence="4" id="KW-0378">Hydrolase</keyword>
<reference evidence="4" key="1">
    <citation type="submission" date="2011-09" db="EMBL/GenBank/DDBJ databases">
        <title>The permanent draft genome of Mucilaginibacter paludis DSM 18603.</title>
        <authorList>
            <consortium name="US DOE Joint Genome Institute (JGI-PGF)"/>
            <person name="Lucas S."/>
            <person name="Han J."/>
            <person name="Lapidus A."/>
            <person name="Bruce D."/>
            <person name="Goodwin L."/>
            <person name="Pitluck S."/>
            <person name="Peters L."/>
            <person name="Kyrpides N."/>
            <person name="Mavromatis K."/>
            <person name="Ivanova N."/>
            <person name="Mikhailova N."/>
            <person name="Held B."/>
            <person name="Detter J.C."/>
            <person name="Tapia R."/>
            <person name="Han C."/>
            <person name="Land M."/>
            <person name="Hauser L."/>
            <person name="Markowitz V."/>
            <person name="Cheng J.-F."/>
            <person name="Hugenholtz P."/>
            <person name="Woyke T."/>
            <person name="Wu D."/>
            <person name="Tindall B."/>
            <person name="Brambilla E."/>
            <person name="Klenk H.-P."/>
            <person name="Eisen J.A."/>
        </authorList>
    </citation>
    <scope>NUCLEOTIDE SEQUENCE [LARGE SCALE GENOMIC DNA]</scope>
    <source>
        <strain evidence="4">DSM 18603</strain>
    </source>
</reference>
<dbReference type="EMBL" id="CM001403">
    <property type="protein sequence ID" value="EHQ31045.1"/>
    <property type="molecule type" value="Genomic_DNA"/>
</dbReference>
<dbReference type="PANTHER" id="PTHR34106:SF5">
    <property type="entry name" value="GLYCOSIDASE"/>
    <property type="match status" value="1"/>
</dbReference>
<keyword evidence="1" id="KW-0328">Glycosyltransferase</keyword>
<dbReference type="GO" id="GO:0016757">
    <property type="term" value="F:glycosyltransferase activity"/>
    <property type="evidence" value="ECO:0007669"/>
    <property type="project" value="UniProtKB-KW"/>
</dbReference>
<dbReference type="eggNOG" id="COG2152">
    <property type="taxonomic scope" value="Bacteria"/>
</dbReference>
<keyword evidence="4" id="KW-0326">Glycosidase</keyword>
<keyword evidence="5" id="KW-1185">Reference proteome</keyword>
<dbReference type="RefSeq" id="WP_008513207.1">
    <property type="nucleotide sequence ID" value="NZ_CM001403.1"/>
</dbReference>
<evidence type="ECO:0000256" key="3">
    <source>
        <dbReference type="ARBA" id="ARBA00024356"/>
    </source>
</evidence>
<accession>H1Y823</accession>
<name>H1Y823_9SPHI</name>
<dbReference type="InterPro" id="IPR023296">
    <property type="entry name" value="Glyco_hydro_beta-prop_sf"/>
</dbReference>
<dbReference type="AlphaFoldDB" id="H1Y823"/>
<dbReference type="STRING" id="714943.Mucpa_7000"/>
<dbReference type="Gene3D" id="2.115.10.20">
    <property type="entry name" value="Glycosyl hydrolase domain, family 43"/>
    <property type="match status" value="1"/>
</dbReference>
<dbReference type="SUPFAM" id="SSF75005">
    <property type="entry name" value="Arabinanase/levansucrase/invertase"/>
    <property type="match status" value="1"/>
</dbReference>
<gene>
    <name evidence="4" type="ORF">Mucpa_7000</name>
</gene>
<evidence type="ECO:0000313" key="4">
    <source>
        <dbReference type="EMBL" id="EHQ31045.1"/>
    </source>
</evidence>
<dbReference type="Pfam" id="PF04041">
    <property type="entry name" value="Glyco_hydro_130"/>
    <property type="match status" value="1"/>
</dbReference>
<protein>
    <submittedName>
        <fullName evidence="4">Glycosidase related protein</fullName>
    </submittedName>
</protein>
<evidence type="ECO:0000313" key="5">
    <source>
        <dbReference type="Proteomes" id="UP000002774"/>
    </source>
</evidence>
<evidence type="ECO:0000256" key="2">
    <source>
        <dbReference type="ARBA" id="ARBA00022679"/>
    </source>
</evidence>
<proteinExistence type="inferred from homology"/>
<evidence type="ECO:0000256" key="1">
    <source>
        <dbReference type="ARBA" id="ARBA00022676"/>
    </source>
</evidence>
<dbReference type="PANTHER" id="PTHR34106">
    <property type="entry name" value="GLYCOSIDASE"/>
    <property type="match status" value="1"/>
</dbReference>
<keyword evidence="2" id="KW-0808">Transferase</keyword>
<dbReference type="InterPro" id="IPR007184">
    <property type="entry name" value="Mannoside_phosphorylase"/>
</dbReference>
<dbReference type="GO" id="GO:0016798">
    <property type="term" value="F:hydrolase activity, acting on glycosyl bonds"/>
    <property type="evidence" value="ECO:0007669"/>
    <property type="project" value="UniProtKB-KW"/>
</dbReference>